<comment type="similarity">
    <text evidence="15">Belongs to the ribF family.</text>
</comment>
<dbReference type="GO" id="GO:0005524">
    <property type="term" value="F:ATP binding"/>
    <property type="evidence" value="ECO:0007669"/>
    <property type="project" value="UniProtKB-UniRule"/>
</dbReference>
<evidence type="ECO:0000256" key="6">
    <source>
        <dbReference type="ARBA" id="ARBA00022679"/>
    </source>
</evidence>
<dbReference type="UniPathway" id="UPA00277">
    <property type="reaction ID" value="UER00407"/>
</dbReference>
<reference evidence="18" key="1">
    <citation type="submission" date="2016-10" db="EMBL/GenBank/DDBJ databases">
        <authorList>
            <person name="Varghese N."/>
            <person name="Submissions S."/>
        </authorList>
    </citation>
    <scope>NUCLEOTIDE SEQUENCE [LARGE SCALE GENOMIC DNA]</scope>
    <source>
        <strain evidence="18">DSM 8987</strain>
    </source>
</reference>
<evidence type="ECO:0000256" key="3">
    <source>
        <dbReference type="ARBA" id="ARBA00005201"/>
    </source>
</evidence>
<dbReference type="InterPro" id="IPR023465">
    <property type="entry name" value="Riboflavin_kinase_dom_sf"/>
</dbReference>
<keyword evidence="4 15" id="KW-0285">Flavoprotein</keyword>
<dbReference type="CDD" id="cd02064">
    <property type="entry name" value="FAD_synthetase_N"/>
    <property type="match status" value="1"/>
</dbReference>
<keyword evidence="10 15" id="KW-0274">FAD</keyword>
<dbReference type="InterPro" id="IPR002606">
    <property type="entry name" value="Riboflavin_kinase_bac"/>
</dbReference>
<evidence type="ECO:0000256" key="10">
    <source>
        <dbReference type="ARBA" id="ARBA00022827"/>
    </source>
</evidence>
<keyword evidence="6 15" id="KW-0808">Transferase</keyword>
<dbReference type="Pfam" id="PF01687">
    <property type="entry name" value="Flavokinase"/>
    <property type="match status" value="1"/>
</dbReference>
<evidence type="ECO:0000256" key="1">
    <source>
        <dbReference type="ARBA" id="ARBA00002121"/>
    </source>
</evidence>
<keyword evidence="12" id="KW-0511">Multifunctional enzyme</keyword>
<evidence type="ECO:0000259" key="16">
    <source>
        <dbReference type="SMART" id="SM00904"/>
    </source>
</evidence>
<comment type="pathway">
    <text evidence="2 15">Cofactor biosynthesis; FAD biosynthesis; FAD from FMN: step 1/1.</text>
</comment>
<feature type="domain" description="Riboflavin kinase" evidence="16">
    <location>
        <begin position="183"/>
        <end position="317"/>
    </location>
</feature>
<evidence type="ECO:0000256" key="12">
    <source>
        <dbReference type="ARBA" id="ARBA00023268"/>
    </source>
</evidence>
<accession>A0A1G7AU79</accession>
<organism evidence="17 18">
    <name type="scientific">Desulfuromonas thiophila</name>
    <dbReference type="NCBI Taxonomy" id="57664"/>
    <lineage>
        <taxon>Bacteria</taxon>
        <taxon>Pseudomonadati</taxon>
        <taxon>Thermodesulfobacteriota</taxon>
        <taxon>Desulfuromonadia</taxon>
        <taxon>Desulfuromonadales</taxon>
        <taxon>Desulfuromonadaceae</taxon>
        <taxon>Desulfuromonas</taxon>
    </lineage>
</organism>
<evidence type="ECO:0000256" key="15">
    <source>
        <dbReference type="PIRNR" id="PIRNR004491"/>
    </source>
</evidence>
<evidence type="ECO:0000256" key="9">
    <source>
        <dbReference type="ARBA" id="ARBA00022777"/>
    </source>
</evidence>
<dbReference type="OrthoDB" id="9803667at2"/>
<dbReference type="Gene3D" id="3.40.50.620">
    <property type="entry name" value="HUPs"/>
    <property type="match status" value="1"/>
</dbReference>
<dbReference type="InterPro" id="IPR014729">
    <property type="entry name" value="Rossmann-like_a/b/a_fold"/>
</dbReference>
<dbReference type="AlphaFoldDB" id="A0A1G7AU79"/>
<dbReference type="RefSeq" id="WP_092077383.1">
    <property type="nucleotide sequence ID" value="NZ_CALFZY010000012.1"/>
</dbReference>
<comment type="catalytic activity">
    <reaction evidence="13 15">
        <text>riboflavin + ATP = FMN + ADP + H(+)</text>
        <dbReference type="Rhea" id="RHEA:14357"/>
        <dbReference type="ChEBI" id="CHEBI:15378"/>
        <dbReference type="ChEBI" id="CHEBI:30616"/>
        <dbReference type="ChEBI" id="CHEBI:57986"/>
        <dbReference type="ChEBI" id="CHEBI:58210"/>
        <dbReference type="ChEBI" id="CHEBI:456216"/>
        <dbReference type="EC" id="2.7.1.26"/>
    </reaction>
</comment>
<evidence type="ECO:0000256" key="2">
    <source>
        <dbReference type="ARBA" id="ARBA00004726"/>
    </source>
</evidence>
<keyword evidence="18" id="KW-1185">Reference proteome</keyword>
<dbReference type="FunFam" id="3.40.50.620:FF:000021">
    <property type="entry name" value="Riboflavin biosynthesis protein"/>
    <property type="match status" value="1"/>
</dbReference>
<dbReference type="EMBL" id="FNAQ01000004">
    <property type="protein sequence ID" value="SDE18353.1"/>
    <property type="molecule type" value="Genomic_DNA"/>
</dbReference>
<dbReference type="InterPro" id="IPR015865">
    <property type="entry name" value="Riboflavin_kinase_bac/euk"/>
</dbReference>
<dbReference type="Proteomes" id="UP000243205">
    <property type="component" value="Unassembled WGS sequence"/>
</dbReference>
<dbReference type="InterPro" id="IPR015864">
    <property type="entry name" value="FAD_synthase"/>
</dbReference>
<dbReference type="SUPFAM" id="SSF82114">
    <property type="entry name" value="Riboflavin kinase-like"/>
    <property type="match status" value="1"/>
</dbReference>
<evidence type="ECO:0000256" key="5">
    <source>
        <dbReference type="ARBA" id="ARBA00022643"/>
    </source>
</evidence>
<dbReference type="GO" id="GO:0006747">
    <property type="term" value="P:FAD biosynthetic process"/>
    <property type="evidence" value="ECO:0007669"/>
    <property type="project" value="UniProtKB-UniRule"/>
</dbReference>
<evidence type="ECO:0000256" key="11">
    <source>
        <dbReference type="ARBA" id="ARBA00022840"/>
    </source>
</evidence>
<gene>
    <name evidence="17" type="ORF">SAMN05661003_104202</name>
</gene>
<dbReference type="GO" id="GO:0009398">
    <property type="term" value="P:FMN biosynthetic process"/>
    <property type="evidence" value="ECO:0007669"/>
    <property type="project" value="UniProtKB-UniRule"/>
</dbReference>
<evidence type="ECO:0000313" key="18">
    <source>
        <dbReference type="Proteomes" id="UP000243205"/>
    </source>
</evidence>
<comment type="catalytic activity">
    <reaction evidence="14 15">
        <text>FMN + ATP + H(+) = FAD + diphosphate</text>
        <dbReference type="Rhea" id="RHEA:17237"/>
        <dbReference type="ChEBI" id="CHEBI:15378"/>
        <dbReference type="ChEBI" id="CHEBI:30616"/>
        <dbReference type="ChEBI" id="CHEBI:33019"/>
        <dbReference type="ChEBI" id="CHEBI:57692"/>
        <dbReference type="ChEBI" id="CHEBI:58210"/>
        <dbReference type="EC" id="2.7.7.2"/>
    </reaction>
</comment>
<protein>
    <recommendedName>
        <fullName evidence="15">Riboflavin biosynthesis protein</fullName>
    </recommendedName>
    <domain>
        <recommendedName>
            <fullName evidence="15">Riboflavin kinase</fullName>
            <ecNumber evidence="15">2.7.1.26</ecNumber>
        </recommendedName>
        <alternativeName>
            <fullName evidence="15">Flavokinase</fullName>
        </alternativeName>
    </domain>
    <domain>
        <recommendedName>
            <fullName evidence="15">FMN adenylyltransferase</fullName>
            <ecNumber evidence="15">2.7.7.2</ecNumber>
        </recommendedName>
        <alternativeName>
            <fullName evidence="15">FAD pyrophosphorylase</fullName>
        </alternativeName>
        <alternativeName>
            <fullName evidence="15">FAD synthase</fullName>
        </alternativeName>
    </domain>
</protein>
<dbReference type="PIRSF" id="PIRSF004491">
    <property type="entry name" value="FAD_Synth"/>
    <property type="match status" value="1"/>
</dbReference>
<dbReference type="EC" id="2.7.1.26" evidence="15"/>
<dbReference type="STRING" id="57664.SAMN05661003_104202"/>
<evidence type="ECO:0000256" key="7">
    <source>
        <dbReference type="ARBA" id="ARBA00022695"/>
    </source>
</evidence>
<dbReference type="PANTHER" id="PTHR22749">
    <property type="entry name" value="RIBOFLAVIN KINASE/FMN ADENYLYLTRANSFERASE"/>
    <property type="match status" value="1"/>
</dbReference>
<evidence type="ECO:0000313" key="17">
    <source>
        <dbReference type="EMBL" id="SDE18353.1"/>
    </source>
</evidence>
<comment type="pathway">
    <text evidence="3 15">Cofactor biosynthesis; FMN biosynthesis; FMN from riboflavin (ATP route): step 1/1.</text>
</comment>
<keyword evidence="5 15" id="KW-0288">FMN</keyword>
<sequence length="335" mass="36737">MKLIRDLAAVTRPFTEAVVTLGNFDGVHLGHRAIFRRLVACARQRQGTAIVCTFDPHPLKLLAGSQAPRLINTAAEKQRLIAASQVDVLLSIPFTPEFAALPPERFVDEVLCRCLGVRHLIVGYDYAFGRGRSGSVAFLQRQGREKGFSVDVFGPVQLQGQVLSSTLVRQTLLRGDVAAAVALLGRHFNLEGRVVAGDGRGRQLGFATANLETDKELLPAAGVYAARVRLLPPDGGPQDCDAEAEYQAVVNLGWRPTFDGRQITIEAHLLDFAGDLYGRRLRLYFIARLRDERRFADAVALQQAINGDIACARQLLEATPLVEYREYLAAPQEPA</sequence>
<dbReference type="NCBIfam" id="NF004160">
    <property type="entry name" value="PRK05627.1-3"/>
    <property type="match status" value="1"/>
</dbReference>
<dbReference type="PANTHER" id="PTHR22749:SF6">
    <property type="entry name" value="RIBOFLAVIN KINASE"/>
    <property type="match status" value="1"/>
</dbReference>
<dbReference type="EC" id="2.7.7.2" evidence="15"/>
<dbReference type="NCBIfam" id="TIGR00083">
    <property type="entry name" value="ribF"/>
    <property type="match status" value="1"/>
</dbReference>
<evidence type="ECO:0000256" key="13">
    <source>
        <dbReference type="ARBA" id="ARBA00047880"/>
    </source>
</evidence>
<dbReference type="SUPFAM" id="SSF52374">
    <property type="entry name" value="Nucleotidylyl transferase"/>
    <property type="match status" value="1"/>
</dbReference>
<name>A0A1G7AU79_9BACT</name>
<dbReference type="GO" id="GO:0003919">
    <property type="term" value="F:FMN adenylyltransferase activity"/>
    <property type="evidence" value="ECO:0007669"/>
    <property type="project" value="UniProtKB-UniRule"/>
</dbReference>
<comment type="function">
    <text evidence="1">Catalyzes the phosphorylation of riboflavin to FMN followed by the adenylation of FMN to FAD.</text>
</comment>
<dbReference type="UniPathway" id="UPA00276">
    <property type="reaction ID" value="UER00406"/>
</dbReference>
<evidence type="ECO:0000256" key="14">
    <source>
        <dbReference type="ARBA" id="ARBA00049494"/>
    </source>
</evidence>
<keyword evidence="8 15" id="KW-0547">Nucleotide-binding</keyword>
<keyword evidence="9 15" id="KW-0418">Kinase</keyword>
<keyword evidence="7 15" id="KW-0548">Nucleotidyltransferase</keyword>
<dbReference type="SMART" id="SM00904">
    <property type="entry name" value="Flavokinase"/>
    <property type="match status" value="1"/>
</dbReference>
<keyword evidence="11 15" id="KW-0067">ATP-binding</keyword>
<dbReference type="GO" id="GO:0009231">
    <property type="term" value="P:riboflavin biosynthetic process"/>
    <property type="evidence" value="ECO:0007669"/>
    <property type="project" value="InterPro"/>
</dbReference>
<evidence type="ECO:0000256" key="4">
    <source>
        <dbReference type="ARBA" id="ARBA00022630"/>
    </source>
</evidence>
<dbReference type="GO" id="GO:0008531">
    <property type="term" value="F:riboflavin kinase activity"/>
    <property type="evidence" value="ECO:0007669"/>
    <property type="project" value="UniProtKB-UniRule"/>
</dbReference>
<evidence type="ECO:0000256" key="8">
    <source>
        <dbReference type="ARBA" id="ARBA00022741"/>
    </source>
</evidence>
<dbReference type="Pfam" id="PF06574">
    <property type="entry name" value="FAD_syn"/>
    <property type="match status" value="1"/>
</dbReference>
<proteinExistence type="inferred from homology"/>
<dbReference type="Gene3D" id="2.40.30.30">
    <property type="entry name" value="Riboflavin kinase-like"/>
    <property type="match status" value="1"/>
</dbReference>
<dbReference type="InterPro" id="IPR023468">
    <property type="entry name" value="Riboflavin_kinase"/>
</dbReference>
<dbReference type="NCBIfam" id="NF004162">
    <property type="entry name" value="PRK05627.1-5"/>
    <property type="match status" value="1"/>
</dbReference>